<keyword evidence="7" id="KW-0106">Calcium</keyword>
<evidence type="ECO:0000256" key="1">
    <source>
        <dbReference type="ARBA" id="ARBA00004141"/>
    </source>
</evidence>
<evidence type="ECO:0000313" key="17">
    <source>
        <dbReference type="Proteomes" id="UP001652627"/>
    </source>
</evidence>
<dbReference type="GO" id="GO:0034220">
    <property type="term" value="P:monoatomic ion transmembrane transport"/>
    <property type="evidence" value="ECO:0007669"/>
    <property type="project" value="UniProtKB-KW"/>
</dbReference>
<dbReference type="Pfam" id="PF21014">
    <property type="entry name" value="Slowpoke_C"/>
    <property type="match status" value="1"/>
</dbReference>
<evidence type="ECO:0000256" key="10">
    <source>
        <dbReference type="ARBA" id="ARBA00022989"/>
    </source>
</evidence>
<dbReference type="PROSITE" id="PS51201">
    <property type="entry name" value="RCK_N"/>
    <property type="match status" value="2"/>
</dbReference>
<evidence type="ECO:0000256" key="9">
    <source>
        <dbReference type="ARBA" id="ARBA00022958"/>
    </source>
</evidence>
<keyword evidence="6" id="KW-0631">Potassium channel</keyword>
<evidence type="ECO:0000256" key="8">
    <source>
        <dbReference type="ARBA" id="ARBA00022882"/>
    </source>
</evidence>
<evidence type="ECO:0000256" key="4">
    <source>
        <dbReference type="ARBA" id="ARBA00022538"/>
    </source>
</evidence>
<evidence type="ECO:0000313" key="18">
    <source>
        <dbReference type="RefSeq" id="XP_067168375.1"/>
    </source>
</evidence>
<keyword evidence="13 18" id="KW-0407">Ion channel</keyword>
<dbReference type="PRINTS" id="PR01449">
    <property type="entry name" value="BKCHANNELA"/>
</dbReference>
<protein>
    <recommendedName>
        <fullName evidence="14">BK channel</fullName>
    </recommendedName>
</protein>
<dbReference type="InterPro" id="IPR003148">
    <property type="entry name" value="RCK_N"/>
</dbReference>
<keyword evidence="4" id="KW-0633">Potassium transport</keyword>
<evidence type="ECO:0000256" key="13">
    <source>
        <dbReference type="ARBA" id="ARBA00023303"/>
    </source>
</evidence>
<dbReference type="SUPFAM" id="SSF51735">
    <property type="entry name" value="NAD(P)-binding Rossmann-fold domains"/>
    <property type="match status" value="1"/>
</dbReference>
<comment type="similarity">
    <text evidence="2">Belongs to the potassium channel family. Calcium-activated (TC 1.A.1.3) subfamily. KCa1.1/KCNMA1 sub-subfamily.</text>
</comment>
<evidence type="ECO:0000256" key="7">
    <source>
        <dbReference type="ARBA" id="ARBA00022837"/>
    </source>
</evidence>
<evidence type="ECO:0000256" key="3">
    <source>
        <dbReference type="ARBA" id="ARBA00022448"/>
    </source>
</evidence>
<keyword evidence="3" id="KW-0813">Transport</keyword>
<dbReference type="PANTHER" id="PTHR10027">
    <property type="entry name" value="CALCIUM-ACTIVATED POTASSIUM CHANNEL ALPHA CHAIN"/>
    <property type="match status" value="1"/>
</dbReference>
<keyword evidence="8" id="KW-0851">Voltage-gated channel</keyword>
<dbReference type="Pfam" id="PF00520">
    <property type="entry name" value="Ion_trans"/>
    <property type="match status" value="1"/>
</dbReference>
<dbReference type="Pfam" id="PF22614">
    <property type="entry name" value="Slo-like_RCK"/>
    <property type="match status" value="2"/>
</dbReference>
<dbReference type="RefSeq" id="XP_067168375.1">
    <property type="nucleotide sequence ID" value="XM_067312274.1"/>
</dbReference>
<dbReference type="InterPro" id="IPR003929">
    <property type="entry name" value="K_chnl_BK_asu"/>
</dbReference>
<dbReference type="Pfam" id="PF03493">
    <property type="entry name" value="BK_channel_a"/>
    <property type="match status" value="1"/>
</dbReference>
<dbReference type="PANTHER" id="PTHR10027:SF23">
    <property type="entry name" value="POTASSIUM CHANNEL SUBFAMILY U MEMBER 1"/>
    <property type="match status" value="1"/>
</dbReference>
<dbReference type="Gene3D" id="3.40.50.720">
    <property type="entry name" value="NAD(P)-binding Rossmann-like Domain"/>
    <property type="match status" value="2"/>
</dbReference>
<dbReference type="InterPro" id="IPR048735">
    <property type="entry name" value="Slowpoke-like_C"/>
</dbReference>
<keyword evidence="12 15" id="KW-0472">Membrane</keyword>
<dbReference type="SUPFAM" id="SSF81324">
    <property type="entry name" value="Voltage-gated potassium channels"/>
    <property type="match status" value="1"/>
</dbReference>
<keyword evidence="17" id="KW-1185">Reference proteome</keyword>
<dbReference type="InterPro" id="IPR047871">
    <property type="entry name" value="K_chnl_Slo-like"/>
</dbReference>
<evidence type="ECO:0000256" key="11">
    <source>
        <dbReference type="ARBA" id="ARBA00023065"/>
    </source>
</evidence>
<evidence type="ECO:0000259" key="16">
    <source>
        <dbReference type="PROSITE" id="PS51201"/>
    </source>
</evidence>
<evidence type="ECO:0000256" key="14">
    <source>
        <dbReference type="ARBA" id="ARBA00029579"/>
    </source>
</evidence>
<evidence type="ECO:0000256" key="6">
    <source>
        <dbReference type="ARBA" id="ARBA00022826"/>
    </source>
</evidence>
<dbReference type="Proteomes" id="UP001652627">
    <property type="component" value="Chromosome 29"/>
</dbReference>
<evidence type="ECO:0000256" key="2">
    <source>
        <dbReference type="ARBA" id="ARBA00008648"/>
    </source>
</evidence>
<feature type="transmembrane region" description="Helical" evidence="15">
    <location>
        <begin position="276"/>
        <end position="297"/>
    </location>
</feature>
<dbReference type="Gene3D" id="1.10.287.70">
    <property type="match status" value="1"/>
</dbReference>
<feature type="domain" description="RCK N-terminal" evidence="16">
    <location>
        <begin position="320"/>
        <end position="462"/>
    </location>
</feature>
<keyword evidence="5 15" id="KW-0812">Transmembrane</keyword>
<proteinExistence type="inferred from homology"/>
<feature type="transmembrane region" description="Helical" evidence="15">
    <location>
        <begin position="216"/>
        <end position="234"/>
    </location>
</feature>
<dbReference type="PRINTS" id="PR00169">
    <property type="entry name" value="KCHANNEL"/>
</dbReference>
<accession>A0ABM4FTU3</accession>
<dbReference type="InterPro" id="IPR005821">
    <property type="entry name" value="Ion_trans_dom"/>
</dbReference>
<dbReference type="InterPro" id="IPR036291">
    <property type="entry name" value="NAD(P)-bd_dom_sf"/>
</dbReference>
<evidence type="ECO:0000256" key="12">
    <source>
        <dbReference type="ARBA" id="ARBA00023136"/>
    </source>
</evidence>
<keyword evidence="11" id="KW-0406">Ion transport</keyword>
<organism evidence="17 18">
    <name type="scientific">Apteryx mantelli</name>
    <name type="common">North Island brown kiwi</name>
    <dbReference type="NCBI Taxonomy" id="2696672"/>
    <lineage>
        <taxon>Eukaryota</taxon>
        <taxon>Metazoa</taxon>
        <taxon>Chordata</taxon>
        <taxon>Craniata</taxon>
        <taxon>Vertebrata</taxon>
        <taxon>Euteleostomi</taxon>
        <taxon>Archelosauria</taxon>
        <taxon>Archosauria</taxon>
        <taxon>Dinosauria</taxon>
        <taxon>Saurischia</taxon>
        <taxon>Theropoda</taxon>
        <taxon>Coelurosauria</taxon>
        <taxon>Aves</taxon>
        <taxon>Palaeognathae</taxon>
        <taxon>Apterygiformes</taxon>
        <taxon>Apterygidae</taxon>
        <taxon>Apteryx</taxon>
    </lineage>
</organism>
<gene>
    <name evidence="18" type="primary">KCNU1</name>
</gene>
<keyword evidence="9" id="KW-0630">Potassium</keyword>
<dbReference type="GeneID" id="106498824"/>
<feature type="transmembrane region" description="Helical" evidence="15">
    <location>
        <begin position="93"/>
        <end position="111"/>
    </location>
</feature>
<comment type="subcellular location">
    <subcellularLocation>
        <location evidence="1">Membrane</location>
        <topology evidence="1">Multi-pass membrane protein</topology>
    </subcellularLocation>
</comment>
<feature type="transmembrane region" description="Helical" evidence="15">
    <location>
        <begin position="249"/>
        <end position="269"/>
    </location>
</feature>
<evidence type="ECO:0000256" key="15">
    <source>
        <dbReference type="SAM" id="Phobius"/>
    </source>
</evidence>
<feature type="transmembrane region" description="Helical" evidence="15">
    <location>
        <begin position="126"/>
        <end position="144"/>
    </location>
</feature>
<feature type="transmembrane region" description="Helical" evidence="15">
    <location>
        <begin position="12"/>
        <end position="35"/>
    </location>
</feature>
<name>A0ABM4FTU3_9AVES</name>
<sequence length="1027" mass="116243">MIEKFGFTGALYFQLAFIVPSLFIFLGGLFTILAFRLARYAYGFILEQIWRKKVKNKDAWWPYQRKQSSVYWIRIFSTQVEMMLSAQTSMGRVLVILVFLLNIGSLVIYFVDLTERQDFKISFPDSILFIDTGFNAFFLLYFGLRLVAADDKLRFWLELNSLVDFFTIPPVFVSYYLKKNWLGLRFLRALRLLELPRILQFLRITKNNYSIKLSKLFAVFLSTWLTAAGFIHLVENNGDPWVHPGNSQSLSYFECMYLVMVTMSTVGYGDVVVQTALGRTFIIFFIIGGLVLFANFIPEVVEIIESHRSYKSSYEVVSGKKYIVVCGNITLESVTAFLQDFLLQDKGNVCTEILFLGESLPSLELEAVFKCCSAYTTFFYGSALNFEDLKRVGMGSASACLILADVNSLQPYTEDTSNIMRVLSIKNNYPNTRVILQIIQSCNKAYLPNIPNWDWRTGDSIICFAELKLGFIAQSCLVPGLSTLLTNLFIGKENSETKRKYVENKMLLKDEDYKVITFQLSSDFAGMTFIEVCRLCFVKLNLVLLGIELKFGSQGESTILINPSVQIKLHRNTMGFFIARSLAEVKRAHFYCKACHSDIEDPEQIKKCQCKGRLHSKPFSEKLKFYQESLRISDGHPAKSRSFGVLPPLSFVDGDLDVQGEDNSRVILDSTGRFHWCDSVPLQEALLSCKDEALLNLQNHILVCVFGDANSPLIGLQDFVMPLRASNFIYHELKDIVFLGSLEYLQREWKFIQNFPKLWLFSGSALSCADLRAVNVQHCAACAILSSNTTALSNPSLVDAESILATLNVRSMQRKPSSSPLETVFRTRALGNQSEPCYKRIPVTTELKSSPNAQFINQAFDISSEIPDQDQLFSTAACTGDIFSDSCLNSLLSITYYNHHILALLQTLVTSGTNPALEEQLLEKDSILSRSSDKMMHNASRARSKLALLPLSKRLLTGAMENSFGDIYCRALDLFGILCFGLYRLMEEPNPCKNRFVIARPRSDLKMLPTDLLFCVVPFNIATTDDL</sequence>
<evidence type="ECO:0000256" key="5">
    <source>
        <dbReference type="ARBA" id="ARBA00022692"/>
    </source>
</evidence>
<feature type="domain" description="RCK N-terminal" evidence="16">
    <location>
        <begin position="698"/>
        <end position="847"/>
    </location>
</feature>
<reference evidence="18" key="1">
    <citation type="submission" date="2025-08" db="UniProtKB">
        <authorList>
            <consortium name="RefSeq"/>
        </authorList>
    </citation>
    <scope>IDENTIFICATION</scope>
    <source>
        <tissue evidence="18">Blood</tissue>
    </source>
</reference>
<keyword evidence="10 15" id="KW-1133">Transmembrane helix</keyword>